<evidence type="ECO:0000313" key="5">
    <source>
        <dbReference type="Proteomes" id="UP000298030"/>
    </source>
</evidence>
<feature type="domain" description="RING-type" evidence="3">
    <location>
        <begin position="199"/>
        <end position="227"/>
    </location>
</feature>
<feature type="compositionally biased region" description="Pro residues" evidence="2">
    <location>
        <begin position="318"/>
        <end position="329"/>
    </location>
</feature>
<keyword evidence="1" id="KW-0479">Metal-binding</keyword>
<dbReference type="PROSITE" id="PS50089">
    <property type="entry name" value="ZF_RING_2"/>
    <property type="match status" value="1"/>
</dbReference>
<dbReference type="Pfam" id="PF13923">
    <property type="entry name" value="zf-C3HC4_2"/>
    <property type="match status" value="1"/>
</dbReference>
<sequence>MTDTLKRPADDAPSADSPSPAKRPKPPAKEKHGGGKKKDAKGKGKARAALTPEPEPEPPAANANTVASSSSSTPQQNGVEHDDAVPESTNSIMNATPTITQSVPDADENAVIPNGDTNTDSMNVDTDLDPETTSNRLTSLLRAQTSGEPTSSARAAEREAEIARLSGLLTSHQSLLSSHQSALSTHQTLANSLAQSLTCQICLDLMYKPYALTPCGHVACYGCLVRWFVGGPMAGGGYSNGPANAVQREREAEDPVGWVVHGGWGLPGGPGSEPTSTSEPAPAASSSAPGTATSTAGTTASTSTAPSTSGSNTNAASGPPPPPIPPLPLLPQRQQRQRPLRRQRPSSPTSEPAARCVPNPEQGETHPCTLPKRPSQLWGGVCRSG</sequence>
<feature type="compositionally biased region" description="Gly residues" evidence="2">
    <location>
        <begin position="260"/>
        <end position="271"/>
    </location>
</feature>
<evidence type="ECO:0000256" key="2">
    <source>
        <dbReference type="SAM" id="MobiDB-lite"/>
    </source>
</evidence>
<comment type="caution">
    <text evidence="4">The sequence shown here is derived from an EMBL/GenBank/DDBJ whole genome shotgun (WGS) entry which is preliminary data.</text>
</comment>
<feature type="region of interest" description="Disordered" evidence="2">
    <location>
        <begin position="1"/>
        <end position="124"/>
    </location>
</feature>
<dbReference type="OrthoDB" id="6105938at2759"/>
<dbReference type="AlphaFoldDB" id="A0A4Y7TEQ7"/>
<dbReference type="GO" id="GO:0008270">
    <property type="term" value="F:zinc ion binding"/>
    <property type="evidence" value="ECO:0007669"/>
    <property type="project" value="UniProtKB-KW"/>
</dbReference>
<dbReference type="STRING" id="71717.A0A4Y7TEQ7"/>
<evidence type="ECO:0000256" key="1">
    <source>
        <dbReference type="PROSITE-ProRule" id="PRU00175"/>
    </source>
</evidence>
<feature type="compositionally biased region" description="Low complexity" evidence="2">
    <location>
        <begin position="272"/>
        <end position="317"/>
    </location>
</feature>
<dbReference type="InterPro" id="IPR001841">
    <property type="entry name" value="Znf_RING"/>
</dbReference>
<evidence type="ECO:0000313" key="4">
    <source>
        <dbReference type="EMBL" id="TEB32665.1"/>
    </source>
</evidence>
<evidence type="ECO:0000259" key="3">
    <source>
        <dbReference type="PROSITE" id="PS50089"/>
    </source>
</evidence>
<proteinExistence type="predicted"/>
<feature type="region of interest" description="Disordered" evidence="2">
    <location>
        <begin position="258"/>
        <end position="385"/>
    </location>
</feature>
<dbReference type="SUPFAM" id="SSF57850">
    <property type="entry name" value="RING/U-box"/>
    <property type="match status" value="1"/>
</dbReference>
<dbReference type="Proteomes" id="UP000298030">
    <property type="component" value="Unassembled WGS sequence"/>
</dbReference>
<feature type="compositionally biased region" description="Basic and acidic residues" evidence="2">
    <location>
        <begin position="27"/>
        <end position="37"/>
    </location>
</feature>
<feature type="compositionally biased region" description="Basic and acidic residues" evidence="2">
    <location>
        <begin position="1"/>
        <end position="10"/>
    </location>
</feature>
<keyword evidence="1" id="KW-0863">Zinc-finger</keyword>
<keyword evidence="1" id="KW-0862">Zinc</keyword>
<dbReference type="EMBL" id="QPFP01000014">
    <property type="protein sequence ID" value="TEB32665.1"/>
    <property type="molecule type" value="Genomic_DNA"/>
</dbReference>
<gene>
    <name evidence="4" type="ORF">FA13DRAFT_219564</name>
</gene>
<dbReference type="Gene3D" id="3.30.40.10">
    <property type="entry name" value="Zinc/RING finger domain, C3HC4 (zinc finger)"/>
    <property type="match status" value="1"/>
</dbReference>
<accession>A0A4Y7TEQ7</accession>
<protein>
    <recommendedName>
        <fullName evidence="3">RING-type domain-containing protein</fullName>
    </recommendedName>
</protein>
<feature type="compositionally biased region" description="Polar residues" evidence="2">
    <location>
        <begin position="115"/>
        <end position="124"/>
    </location>
</feature>
<name>A0A4Y7TEQ7_COPMI</name>
<feature type="compositionally biased region" description="Polar residues" evidence="2">
    <location>
        <begin position="87"/>
        <end position="103"/>
    </location>
</feature>
<dbReference type="InterPro" id="IPR013083">
    <property type="entry name" value="Znf_RING/FYVE/PHD"/>
</dbReference>
<reference evidence="4 5" key="1">
    <citation type="journal article" date="2019" name="Nat. Ecol. Evol.">
        <title>Megaphylogeny resolves global patterns of mushroom evolution.</title>
        <authorList>
            <person name="Varga T."/>
            <person name="Krizsan K."/>
            <person name="Foldi C."/>
            <person name="Dima B."/>
            <person name="Sanchez-Garcia M."/>
            <person name="Sanchez-Ramirez S."/>
            <person name="Szollosi G.J."/>
            <person name="Szarkandi J.G."/>
            <person name="Papp V."/>
            <person name="Albert L."/>
            <person name="Andreopoulos W."/>
            <person name="Angelini C."/>
            <person name="Antonin V."/>
            <person name="Barry K.W."/>
            <person name="Bougher N.L."/>
            <person name="Buchanan P."/>
            <person name="Buyck B."/>
            <person name="Bense V."/>
            <person name="Catcheside P."/>
            <person name="Chovatia M."/>
            <person name="Cooper J."/>
            <person name="Damon W."/>
            <person name="Desjardin D."/>
            <person name="Finy P."/>
            <person name="Geml J."/>
            <person name="Haridas S."/>
            <person name="Hughes K."/>
            <person name="Justo A."/>
            <person name="Karasinski D."/>
            <person name="Kautmanova I."/>
            <person name="Kiss B."/>
            <person name="Kocsube S."/>
            <person name="Kotiranta H."/>
            <person name="LaButti K.M."/>
            <person name="Lechner B.E."/>
            <person name="Liimatainen K."/>
            <person name="Lipzen A."/>
            <person name="Lukacs Z."/>
            <person name="Mihaltcheva S."/>
            <person name="Morgado L.N."/>
            <person name="Niskanen T."/>
            <person name="Noordeloos M.E."/>
            <person name="Ohm R.A."/>
            <person name="Ortiz-Santana B."/>
            <person name="Ovrebo C."/>
            <person name="Racz N."/>
            <person name="Riley R."/>
            <person name="Savchenko A."/>
            <person name="Shiryaev A."/>
            <person name="Soop K."/>
            <person name="Spirin V."/>
            <person name="Szebenyi C."/>
            <person name="Tomsovsky M."/>
            <person name="Tulloss R.E."/>
            <person name="Uehling J."/>
            <person name="Grigoriev I.V."/>
            <person name="Vagvolgyi C."/>
            <person name="Papp T."/>
            <person name="Martin F.M."/>
            <person name="Miettinen O."/>
            <person name="Hibbett D.S."/>
            <person name="Nagy L.G."/>
        </authorList>
    </citation>
    <scope>NUCLEOTIDE SEQUENCE [LARGE SCALE GENOMIC DNA]</scope>
    <source>
        <strain evidence="4 5">FP101781</strain>
    </source>
</reference>
<feature type="compositionally biased region" description="Low complexity" evidence="2">
    <location>
        <begin position="11"/>
        <end position="20"/>
    </location>
</feature>
<organism evidence="4 5">
    <name type="scientific">Coprinellus micaceus</name>
    <name type="common">Glistening ink-cap mushroom</name>
    <name type="synonym">Coprinus micaceus</name>
    <dbReference type="NCBI Taxonomy" id="71717"/>
    <lineage>
        <taxon>Eukaryota</taxon>
        <taxon>Fungi</taxon>
        <taxon>Dikarya</taxon>
        <taxon>Basidiomycota</taxon>
        <taxon>Agaricomycotina</taxon>
        <taxon>Agaricomycetes</taxon>
        <taxon>Agaricomycetidae</taxon>
        <taxon>Agaricales</taxon>
        <taxon>Agaricineae</taxon>
        <taxon>Psathyrellaceae</taxon>
        <taxon>Coprinellus</taxon>
    </lineage>
</organism>
<feature type="compositionally biased region" description="Low complexity" evidence="2">
    <location>
        <begin position="60"/>
        <end position="73"/>
    </location>
</feature>
<keyword evidence="5" id="KW-1185">Reference proteome</keyword>
<feature type="compositionally biased region" description="Basic residues" evidence="2">
    <location>
        <begin position="335"/>
        <end position="344"/>
    </location>
</feature>